<proteinExistence type="predicted"/>
<accession>A0A238C2W8</accession>
<protein>
    <submittedName>
        <fullName evidence="1">Uncharacterized protein</fullName>
    </submittedName>
</protein>
<organism evidence="1 2">
    <name type="scientific">Onchocerca flexuosa</name>
    <dbReference type="NCBI Taxonomy" id="387005"/>
    <lineage>
        <taxon>Eukaryota</taxon>
        <taxon>Metazoa</taxon>
        <taxon>Ecdysozoa</taxon>
        <taxon>Nematoda</taxon>
        <taxon>Chromadorea</taxon>
        <taxon>Rhabditida</taxon>
        <taxon>Spirurina</taxon>
        <taxon>Spiruromorpha</taxon>
        <taxon>Filarioidea</taxon>
        <taxon>Onchocercidae</taxon>
        <taxon>Onchocerca</taxon>
    </lineage>
</organism>
<gene>
    <name evidence="1" type="ORF">X798_00988</name>
</gene>
<dbReference type="EMBL" id="KZ269979">
    <property type="protein sequence ID" value="OZC11807.1"/>
    <property type="molecule type" value="Genomic_DNA"/>
</dbReference>
<evidence type="ECO:0000313" key="2">
    <source>
        <dbReference type="Proteomes" id="UP000242913"/>
    </source>
</evidence>
<reference evidence="1 2" key="1">
    <citation type="submission" date="2015-12" db="EMBL/GenBank/DDBJ databases">
        <title>Draft genome of the nematode, Onchocerca flexuosa.</title>
        <authorList>
            <person name="Mitreva M."/>
        </authorList>
    </citation>
    <scope>NUCLEOTIDE SEQUENCE [LARGE SCALE GENOMIC DNA]</scope>
    <source>
        <strain evidence="1">Red Deer</strain>
    </source>
</reference>
<evidence type="ECO:0000313" key="1">
    <source>
        <dbReference type="EMBL" id="OZC11807.1"/>
    </source>
</evidence>
<dbReference type="Proteomes" id="UP000242913">
    <property type="component" value="Unassembled WGS sequence"/>
</dbReference>
<keyword evidence="2" id="KW-1185">Reference proteome</keyword>
<dbReference type="AlphaFoldDB" id="A0A238C2W8"/>
<name>A0A238C2W8_9BILA</name>
<sequence>MDVTQTLNEEHNAVVEMIDKTAVPMGRYPNIYKSPQQCCAYYLWKLRVSELVFKLNMTSISSTLNVNAMYHR</sequence>